<feature type="domain" description="HAMP" evidence="15">
    <location>
        <begin position="169"/>
        <end position="215"/>
    </location>
</feature>
<evidence type="ECO:0000256" key="9">
    <source>
        <dbReference type="ARBA" id="ARBA00022777"/>
    </source>
</evidence>
<dbReference type="Pfam" id="PF14501">
    <property type="entry name" value="HATPase_c_5"/>
    <property type="match status" value="1"/>
</dbReference>
<evidence type="ECO:0000256" key="12">
    <source>
        <dbReference type="ARBA" id="ARBA00023012"/>
    </source>
</evidence>
<dbReference type="SUPFAM" id="SSF55874">
    <property type="entry name" value="ATPase domain of HSP90 chaperone/DNA topoisomerase II/histidine kinase"/>
    <property type="match status" value="1"/>
</dbReference>
<dbReference type="EC" id="2.7.13.3" evidence="3"/>
<dbReference type="InterPro" id="IPR050398">
    <property type="entry name" value="HssS/ArlS-like"/>
</dbReference>
<dbReference type="Proteomes" id="UP001163115">
    <property type="component" value="Chromosome"/>
</dbReference>
<reference evidence="16" key="1">
    <citation type="submission" date="2022-11" db="EMBL/GenBank/DDBJ databases">
        <title>Lacrimispora xylanolytica sy1, complete genome.</title>
        <authorList>
            <person name="Choi S."/>
        </authorList>
    </citation>
    <scope>NUCLEOTIDE SEQUENCE</scope>
    <source>
        <strain evidence="16">Sy1</strain>
    </source>
</reference>
<evidence type="ECO:0000256" key="8">
    <source>
        <dbReference type="ARBA" id="ARBA00022741"/>
    </source>
</evidence>
<keyword evidence="7 14" id="KW-0812">Transmembrane</keyword>
<evidence type="ECO:0000313" key="16">
    <source>
        <dbReference type="EMBL" id="WAJ24382.1"/>
    </source>
</evidence>
<dbReference type="PROSITE" id="PS50885">
    <property type="entry name" value="HAMP"/>
    <property type="match status" value="1"/>
</dbReference>
<keyword evidence="6" id="KW-0808">Transferase</keyword>
<evidence type="ECO:0000256" key="14">
    <source>
        <dbReference type="SAM" id="Phobius"/>
    </source>
</evidence>
<dbReference type="InterPro" id="IPR032834">
    <property type="entry name" value="NatK-like_C"/>
</dbReference>
<organism evidence="16 17">
    <name type="scientific">Lacrimispora xylanolytica</name>
    <dbReference type="NCBI Taxonomy" id="29375"/>
    <lineage>
        <taxon>Bacteria</taxon>
        <taxon>Bacillati</taxon>
        <taxon>Bacillota</taxon>
        <taxon>Clostridia</taxon>
        <taxon>Lachnospirales</taxon>
        <taxon>Lachnospiraceae</taxon>
        <taxon>Lacrimispora</taxon>
    </lineage>
</organism>
<evidence type="ECO:0000256" key="7">
    <source>
        <dbReference type="ARBA" id="ARBA00022692"/>
    </source>
</evidence>
<keyword evidence="17" id="KW-1185">Reference proteome</keyword>
<evidence type="ECO:0000256" key="2">
    <source>
        <dbReference type="ARBA" id="ARBA00004651"/>
    </source>
</evidence>
<evidence type="ECO:0000256" key="11">
    <source>
        <dbReference type="ARBA" id="ARBA00022989"/>
    </source>
</evidence>
<keyword evidence="8" id="KW-0547">Nucleotide-binding</keyword>
<accession>A0ABY7ACG9</accession>
<keyword evidence="5" id="KW-0597">Phosphoprotein</keyword>
<comment type="catalytic activity">
    <reaction evidence="1">
        <text>ATP + protein L-histidine = ADP + protein N-phospho-L-histidine.</text>
        <dbReference type="EC" id="2.7.13.3"/>
    </reaction>
</comment>
<evidence type="ECO:0000256" key="10">
    <source>
        <dbReference type="ARBA" id="ARBA00022840"/>
    </source>
</evidence>
<name>A0ABY7ACG9_9FIRM</name>
<dbReference type="Gene3D" id="1.10.287.130">
    <property type="match status" value="1"/>
</dbReference>
<dbReference type="SMART" id="SM00388">
    <property type="entry name" value="HisKA"/>
    <property type="match status" value="1"/>
</dbReference>
<evidence type="ECO:0000256" key="3">
    <source>
        <dbReference type="ARBA" id="ARBA00012438"/>
    </source>
</evidence>
<dbReference type="GO" id="GO:0016301">
    <property type="term" value="F:kinase activity"/>
    <property type="evidence" value="ECO:0007669"/>
    <property type="project" value="UniProtKB-KW"/>
</dbReference>
<evidence type="ECO:0000256" key="5">
    <source>
        <dbReference type="ARBA" id="ARBA00022553"/>
    </source>
</evidence>
<dbReference type="CDD" id="cd06225">
    <property type="entry name" value="HAMP"/>
    <property type="match status" value="1"/>
</dbReference>
<sequence>MKRLKTESLLVLVFAGFLATVFYLMLNSAGNTLLDEYFQNSSYISRSNEKCLNKFESFVKQESIKLTDTEKIKSWLQKQKMGYVALAISQHEKILFDSLNDQSEEEVASFYRTGASRNISFSGESATVYLSGYFDYQYYVKTTVVEAILSILLFLGIFVKFVQKKIDYIIQLEKEIKILETGCLDYEITIKGSDELASLAQGLNEMRISLLENMQKEEAAAQANNNLVVSVSHDLRTPLTALLLYLDVLQKSSFSNREQYISYLEKARTKATQIKRMSDQLFQRFLLSEEEKLPPDPVQKARFFFEDMLSDMSCYLTQHDFNVETKIQWPNANVSLMFDYVNRILDNVSSNIIKYADAQKTVTISLLHQEGWLVLQFSNEIVNKEKGMDSTGVGVQNICTMMEEMGCKCLVNKNNQNYVLELWFQTV</sequence>
<keyword evidence="10" id="KW-0067">ATP-binding</keyword>
<dbReference type="PANTHER" id="PTHR45528:SF1">
    <property type="entry name" value="SENSOR HISTIDINE KINASE CPXA"/>
    <property type="match status" value="1"/>
</dbReference>
<dbReference type="Pfam" id="PF00512">
    <property type="entry name" value="HisKA"/>
    <property type="match status" value="1"/>
</dbReference>
<keyword evidence="4" id="KW-1003">Cell membrane</keyword>
<dbReference type="Gene3D" id="3.30.565.10">
    <property type="entry name" value="Histidine kinase-like ATPase, C-terminal domain"/>
    <property type="match status" value="1"/>
</dbReference>
<dbReference type="CDD" id="cd00082">
    <property type="entry name" value="HisKA"/>
    <property type="match status" value="1"/>
</dbReference>
<evidence type="ECO:0000256" key="4">
    <source>
        <dbReference type="ARBA" id="ARBA00022475"/>
    </source>
</evidence>
<dbReference type="Gene3D" id="6.10.340.10">
    <property type="match status" value="1"/>
</dbReference>
<gene>
    <name evidence="16" type="ORF">OW255_02340</name>
</gene>
<keyword evidence="9 16" id="KW-0418">Kinase</keyword>
<dbReference type="InterPro" id="IPR003661">
    <property type="entry name" value="HisK_dim/P_dom"/>
</dbReference>
<dbReference type="InterPro" id="IPR003660">
    <property type="entry name" value="HAMP_dom"/>
</dbReference>
<dbReference type="InterPro" id="IPR036097">
    <property type="entry name" value="HisK_dim/P_sf"/>
</dbReference>
<evidence type="ECO:0000313" key="17">
    <source>
        <dbReference type="Proteomes" id="UP001163115"/>
    </source>
</evidence>
<evidence type="ECO:0000256" key="6">
    <source>
        <dbReference type="ARBA" id="ARBA00022679"/>
    </source>
</evidence>
<feature type="transmembrane region" description="Helical" evidence="14">
    <location>
        <begin position="9"/>
        <end position="26"/>
    </location>
</feature>
<protein>
    <recommendedName>
        <fullName evidence="3">histidine kinase</fullName>
        <ecNumber evidence="3">2.7.13.3</ecNumber>
    </recommendedName>
</protein>
<dbReference type="InterPro" id="IPR036890">
    <property type="entry name" value="HATPase_C_sf"/>
</dbReference>
<comment type="subcellular location">
    <subcellularLocation>
        <location evidence="2">Cell membrane</location>
        <topology evidence="2">Multi-pass membrane protein</topology>
    </subcellularLocation>
</comment>
<keyword evidence="11 14" id="KW-1133">Transmembrane helix</keyword>
<proteinExistence type="predicted"/>
<dbReference type="EMBL" id="CP113524">
    <property type="protein sequence ID" value="WAJ24382.1"/>
    <property type="molecule type" value="Genomic_DNA"/>
</dbReference>
<feature type="transmembrane region" description="Helical" evidence="14">
    <location>
        <begin position="138"/>
        <end position="159"/>
    </location>
</feature>
<evidence type="ECO:0000256" key="13">
    <source>
        <dbReference type="ARBA" id="ARBA00023136"/>
    </source>
</evidence>
<keyword evidence="12" id="KW-0902">Two-component regulatory system</keyword>
<dbReference type="PANTHER" id="PTHR45528">
    <property type="entry name" value="SENSOR HISTIDINE KINASE CPXA"/>
    <property type="match status" value="1"/>
</dbReference>
<evidence type="ECO:0000259" key="15">
    <source>
        <dbReference type="PROSITE" id="PS50885"/>
    </source>
</evidence>
<keyword evidence="13 14" id="KW-0472">Membrane</keyword>
<evidence type="ECO:0000256" key="1">
    <source>
        <dbReference type="ARBA" id="ARBA00000085"/>
    </source>
</evidence>
<dbReference type="Pfam" id="PF00672">
    <property type="entry name" value="HAMP"/>
    <property type="match status" value="1"/>
</dbReference>
<dbReference type="SUPFAM" id="SSF47384">
    <property type="entry name" value="Homodimeric domain of signal transducing histidine kinase"/>
    <property type="match status" value="1"/>
</dbReference>
<dbReference type="RefSeq" id="WP_155857767.1">
    <property type="nucleotide sequence ID" value="NZ_CP113524.1"/>
</dbReference>